<dbReference type="EMBL" id="VFPT01000001">
    <property type="protein sequence ID" value="TQM92048.1"/>
    <property type="molecule type" value="Genomic_DNA"/>
</dbReference>
<sequence>MNEHDKRIPQTVPIQSATFSNPINAEIRRAAATGIYDIRGGGAKRKVPHFDDLLFLGASISRYPLEGYREKCDTSVTLGTRFAKNPIKLDIPITIAGMSFGALSAQAKEALGRGASAAGTSTTTGDGGMTEEERGHSQTLVYQYLPSRYGMNPDDLRRADAIEIVVGQGAKPGGGGMLLGQKISDRVAEMRTLPKGIDQRSACRHPDWTGPDDLEIKILELREITGWRVPIYVKVGGTRPYYDTALAVKAGADVVVLDGMQGGTAATQDVFIENVGLPTLACIRPAVRALQDLGMHREVQLIVSGGIRTGADVAKAMALGADAVAIGTAALIALGDNDPKWEAEYQKLGTTTGAYDDWHEGRDPAGITTQDPELAARLDPVDAGRRLRNYLKVMTLEAQTIARACGHNHLHNLEPEDLCALTMGAAAMAQIPLAGTDWYPGKPGTAY</sequence>
<dbReference type="GO" id="GO:0015930">
    <property type="term" value="F:glutamate synthase activity"/>
    <property type="evidence" value="ECO:0007669"/>
    <property type="project" value="InterPro"/>
</dbReference>
<evidence type="ECO:0000313" key="7">
    <source>
        <dbReference type="Proteomes" id="UP000320582"/>
    </source>
</evidence>
<comment type="caution">
    <text evidence="6">The sequence shown here is derived from an EMBL/GenBank/DDBJ whole genome shotgun (WGS) entry which is preliminary data.</text>
</comment>
<keyword evidence="7" id="KW-1185">Reference proteome</keyword>
<dbReference type="AlphaFoldDB" id="A0A543KAC0"/>
<protein>
    <submittedName>
        <fullName evidence="6">N-methylglutamate synthase subunit C</fullName>
    </submittedName>
</protein>
<feature type="compositionally biased region" description="Low complexity" evidence="4">
    <location>
        <begin position="113"/>
        <end position="124"/>
    </location>
</feature>
<accession>A0A543KAC0</accession>
<gene>
    <name evidence="6" type="ORF">BD293_0635</name>
</gene>
<feature type="region of interest" description="Disordered" evidence="4">
    <location>
        <begin position="113"/>
        <end position="136"/>
    </location>
</feature>
<proteinExistence type="inferred from homology"/>
<dbReference type="RefSeq" id="WP_142079812.1">
    <property type="nucleotide sequence ID" value="NZ_VFPT01000001.1"/>
</dbReference>
<dbReference type="PIRSF" id="PIRSF500061">
    <property type="entry name" value="GOGAT_lg2_archl"/>
    <property type="match status" value="1"/>
</dbReference>
<reference evidence="6 7" key="1">
    <citation type="submission" date="2019-06" db="EMBL/GenBank/DDBJ databases">
        <title>Genomic Encyclopedia of Archaeal and Bacterial Type Strains, Phase II (KMG-II): from individual species to whole genera.</title>
        <authorList>
            <person name="Goeker M."/>
        </authorList>
    </citation>
    <scope>NUCLEOTIDE SEQUENCE [LARGE SCALE GENOMIC DNA]</scope>
    <source>
        <strain evidence="6 7">DSM 18423</strain>
    </source>
</reference>
<evidence type="ECO:0000313" key="6">
    <source>
        <dbReference type="EMBL" id="TQM92048.1"/>
    </source>
</evidence>
<dbReference type="InterPro" id="IPR002932">
    <property type="entry name" value="Glu_synthdom"/>
</dbReference>
<feature type="domain" description="Glutamate synthase" evidence="5">
    <location>
        <begin position="83"/>
        <end position="335"/>
    </location>
</feature>
<dbReference type="PANTHER" id="PTHR43819:SF1">
    <property type="entry name" value="ARCHAEAL-TYPE GLUTAMATE SYNTHASE [NADPH]"/>
    <property type="match status" value="1"/>
</dbReference>
<evidence type="ECO:0000256" key="3">
    <source>
        <dbReference type="PIRNR" id="PIRNR006429"/>
    </source>
</evidence>
<dbReference type="Proteomes" id="UP000320582">
    <property type="component" value="Unassembled WGS sequence"/>
</dbReference>
<dbReference type="OrthoDB" id="9795032at2"/>
<keyword evidence="2" id="KW-0560">Oxidoreductase</keyword>
<evidence type="ECO:0000259" key="5">
    <source>
        <dbReference type="Pfam" id="PF01645"/>
    </source>
</evidence>
<dbReference type="PANTHER" id="PTHR43819">
    <property type="entry name" value="ARCHAEAL-TYPE GLUTAMATE SYNTHASE [NADPH]"/>
    <property type="match status" value="1"/>
</dbReference>
<evidence type="ECO:0000256" key="4">
    <source>
        <dbReference type="SAM" id="MobiDB-lite"/>
    </source>
</evidence>
<evidence type="ECO:0000256" key="2">
    <source>
        <dbReference type="ARBA" id="ARBA00023002"/>
    </source>
</evidence>
<dbReference type="InterPro" id="IPR043578">
    <property type="entry name" value="GltB_archl_type"/>
</dbReference>
<dbReference type="PIRSF" id="PIRSF006429">
    <property type="entry name" value="GOGAT_lg_2"/>
    <property type="match status" value="1"/>
</dbReference>
<dbReference type="Pfam" id="PF01645">
    <property type="entry name" value="Glu_synthase"/>
    <property type="match status" value="2"/>
</dbReference>
<feature type="domain" description="Glutamate synthase" evidence="5">
    <location>
        <begin position="359"/>
        <end position="408"/>
    </location>
</feature>
<name>A0A543KAC0_9RHOB</name>
<dbReference type="GO" id="GO:0006537">
    <property type="term" value="P:glutamate biosynthetic process"/>
    <property type="evidence" value="ECO:0007669"/>
    <property type="project" value="InterPro"/>
</dbReference>
<dbReference type="SUPFAM" id="SSF51395">
    <property type="entry name" value="FMN-linked oxidoreductases"/>
    <property type="match status" value="1"/>
</dbReference>
<dbReference type="Gene3D" id="3.20.20.70">
    <property type="entry name" value="Aldolase class I"/>
    <property type="match status" value="1"/>
</dbReference>
<dbReference type="InterPro" id="IPR013785">
    <property type="entry name" value="Aldolase_TIM"/>
</dbReference>
<evidence type="ECO:0000256" key="1">
    <source>
        <dbReference type="ARBA" id="ARBA00009716"/>
    </source>
</evidence>
<organism evidence="6 7">
    <name type="scientific">Roseinatronobacter monicus</name>
    <dbReference type="NCBI Taxonomy" id="393481"/>
    <lineage>
        <taxon>Bacteria</taxon>
        <taxon>Pseudomonadati</taxon>
        <taxon>Pseudomonadota</taxon>
        <taxon>Alphaproteobacteria</taxon>
        <taxon>Rhodobacterales</taxon>
        <taxon>Paracoccaceae</taxon>
        <taxon>Roseinatronobacter</taxon>
    </lineage>
</organism>
<dbReference type="CDD" id="cd02808">
    <property type="entry name" value="GltS_FMN"/>
    <property type="match status" value="1"/>
</dbReference>
<dbReference type="InterPro" id="IPR024188">
    <property type="entry name" value="GltB"/>
</dbReference>
<comment type="similarity">
    <text evidence="1 3">Belongs to the glutamate synthase family.</text>
</comment>